<organism evidence="2 3">
    <name type="scientific">Pythium insidiosum</name>
    <name type="common">Pythiosis disease agent</name>
    <dbReference type="NCBI Taxonomy" id="114742"/>
    <lineage>
        <taxon>Eukaryota</taxon>
        <taxon>Sar</taxon>
        <taxon>Stramenopiles</taxon>
        <taxon>Oomycota</taxon>
        <taxon>Peronosporomycetes</taxon>
        <taxon>Pythiales</taxon>
        <taxon>Pythiaceae</taxon>
        <taxon>Pythium</taxon>
    </lineage>
</organism>
<evidence type="ECO:0000313" key="2">
    <source>
        <dbReference type="EMBL" id="KAJ0397616.1"/>
    </source>
</evidence>
<dbReference type="AlphaFoldDB" id="A0AAD5LDW0"/>
<protein>
    <submittedName>
        <fullName evidence="2">Uncharacterized protein</fullName>
    </submittedName>
</protein>
<name>A0AAD5LDW0_PYTIN</name>
<dbReference type="Proteomes" id="UP001209570">
    <property type="component" value="Unassembled WGS sequence"/>
</dbReference>
<sequence length="305" mass="33874">MRFFGEVLFTLAGFKACTMFSNLPAAWRDDYVGNVIERSGLLEYSSSDESKFRPRLYVVSENVQTPAEYALDGTLVLLNEDHPQCGLAIEALRLKQIDKPTASNEQRSTTPTVVSEAVLATFLDYPIALDECGESELMIETGYFLAPSEHARPEESELLTSFCMSAVPSHQHRVERHFERYARFIELECGLPHRLCRGHGASRHSTKRHRRAGSRAEQEAKGEAEMSAYNDWEADLSSIIEKTNQNLKLLRRIGDKRADFAGAYDVSTTTPSAARPPSGATGAAQIASDLRSFAANISNRYASQS</sequence>
<keyword evidence="3" id="KW-1185">Reference proteome</keyword>
<evidence type="ECO:0000256" key="1">
    <source>
        <dbReference type="SAM" id="MobiDB-lite"/>
    </source>
</evidence>
<evidence type="ECO:0000313" key="3">
    <source>
        <dbReference type="Proteomes" id="UP001209570"/>
    </source>
</evidence>
<feature type="region of interest" description="Disordered" evidence="1">
    <location>
        <begin position="199"/>
        <end position="224"/>
    </location>
</feature>
<comment type="caution">
    <text evidence="2">The sequence shown here is derived from an EMBL/GenBank/DDBJ whole genome shotgun (WGS) entry which is preliminary data.</text>
</comment>
<gene>
    <name evidence="2" type="ORF">P43SY_003500</name>
</gene>
<proteinExistence type="predicted"/>
<dbReference type="EMBL" id="JAKCXM010000244">
    <property type="protein sequence ID" value="KAJ0397616.1"/>
    <property type="molecule type" value="Genomic_DNA"/>
</dbReference>
<reference evidence="2" key="1">
    <citation type="submission" date="2021-12" db="EMBL/GenBank/DDBJ databases">
        <title>Prjna785345.</title>
        <authorList>
            <person name="Rujirawat T."/>
            <person name="Krajaejun T."/>
        </authorList>
    </citation>
    <scope>NUCLEOTIDE SEQUENCE</scope>
    <source>
        <strain evidence="2">Pi057C3</strain>
    </source>
</reference>
<feature type="compositionally biased region" description="Basic and acidic residues" evidence="1">
    <location>
        <begin position="214"/>
        <end position="224"/>
    </location>
</feature>
<feature type="compositionally biased region" description="Basic residues" evidence="1">
    <location>
        <begin position="199"/>
        <end position="213"/>
    </location>
</feature>
<accession>A0AAD5LDW0</accession>